<feature type="active site" description="Proton acceptor" evidence="2">
    <location>
        <position position="93"/>
    </location>
</feature>
<dbReference type="Pfam" id="PF05544">
    <property type="entry name" value="Pro_racemase"/>
    <property type="match status" value="1"/>
</dbReference>
<evidence type="ECO:0000313" key="3">
    <source>
        <dbReference type="EMBL" id="KFG77434.1"/>
    </source>
</evidence>
<evidence type="ECO:0000256" key="2">
    <source>
        <dbReference type="PIRSR" id="PIRSR029792-1"/>
    </source>
</evidence>
<dbReference type="GO" id="GO:0047580">
    <property type="term" value="F:4-hydroxyproline epimerase activity"/>
    <property type="evidence" value="ECO:0007669"/>
    <property type="project" value="TreeGrafter"/>
</dbReference>
<dbReference type="RefSeq" id="WP_043376705.1">
    <property type="nucleotide sequence ID" value="NZ_KN039946.1"/>
</dbReference>
<keyword evidence="4" id="KW-1185">Reference proteome</keyword>
<dbReference type="SFLD" id="SFLDS00028">
    <property type="entry name" value="Proline_Racemase"/>
    <property type="match status" value="1"/>
</dbReference>
<evidence type="ECO:0000256" key="1">
    <source>
        <dbReference type="ARBA" id="ARBA00007529"/>
    </source>
</evidence>
<reference evidence="3 4" key="1">
    <citation type="submission" date="2014-05" db="EMBL/GenBank/DDBJ databases">
        <title>Complete genome sequence of the Streptomyces mutabilis TRM45540.</title>
        <authorList>
            <person name="Luo X."/>
            <person name="Zhang L."/>
        </authorList>
    </citation>
    <scope>NUCLEOTIDE SEQUENCE [LARGE SCALE GENOMIC DNA]</scope>
    <source>
        <strain evidence="3 4">TRM45540</strain>
    </source>
</reference>
<feature type="active site" description="Proton donor" evidence="2">
    <location>
        <position position="270"/>
    </location>
</feature>
<dbReference type="PIRSF" id="PIRSF029792">
    <property type="entry name" value="Pro_racemase"/>
    <property type="match status" value="1"/>
</dbReference>
<name>A0A086N8G6_9ACTN</name>
<dbReference type="SUPFAM" id="SSF54506">
    <property type="entry name" value="Diaminopimelate epimerase-like"/>
    <property type="match status" value="1"/>
</dbReference>
<proteinExistence type="inferred from homology"/>
<sequence length="370" mass="39214">MTVHRGMRIHAVDVHAEGEPGRVLTGSHLHVKGATMAERLQYCQKHLDGLRRLLLREPRGYPALCGVLVLPPADPSADFGVVVLEQGGFRPMSGSNLICAVTALVETGAVPVSEPVTDLTVDTAVGLVRVRADVERGKVTRVTFANVPAFVLALDHVLDVPEYGPVPVDIVFGGQFYVQARAVDLGIPGLDPSRAKELVRAGAVLRTAAQQQFPVSHPLNPGVNQIALAMIHGPSPTPGADGRNTVVLPDGEVNLADSTTWTGTLDRSPCGTGTSARMAALHARGELALNTPFVHESIIGTTFTGTLLDTTRTGGHEAVLPTISGRGWITGFSQLVLDETDPFPYGYTLGDLWGEEAAPDFGPAQTELER</sequence>
<dbReference type="PANTHER" id="PTHR33442">
    <property type="entry name" value="TRANS-3-HYDROXY-L-PROLINE DEHYDRATASE"/>
    <property type="match status" value="1"/>
</dbReference>
<dbReference type="InterPro" id="IPR008794">
    <property type="entry name" value="Pro_racemase_fam"/>
</dbReference>
<dbReference type="Gene3D" id="3.10.310.10">
    <property type="entry name" value="Diaminopimelate Epimerase, Chain A, domain 1"/>
    <property type="match status" value="2"/>
</dbReference>
<dbReference type="Proteomes" id="UP000029095">
    <property type="component" value="Unassembled WGS sequence"/>
</dbReference>
<comment type="similarity">
    <text evidence="1">Belongs to the proline racemase family.</text>
</comment>
<protein>
    <recommendedName>
        <fullName evidence="5">Proline racemase</fullName>
    </recommendedName>
</protein>
<accession>A0A086N8G6</accession>
<dbReference type="HOGENOM" id="CLU_036729_2_0_11"/>
<evidence type="ECO:0008006" key="5">
    <source>
        <dbReference type="Google" id="ProtNLM"/>
    </source>
</evidence>
<dbReference type="AlphaFoldDB" id="A0A086N8G6"/>
<gene>
    <name evidence="3" type="ORF">FM21_15830</name>
</gene>
<organism evidence="3 4">
    <name type="scientific">Streptomyces mutabilis</name>
    <dbReference type="NCBI Taxonomy" id="67332"/>
    <lineage>
        <taxon>Bacteria</taxon>
        <taxon>Bacillati</taxon>
        <taxon>Actinomycetota</taxon>
        <taxon>Actinomycetes</taxon>
        <taxon>Kitasatosporales</taxon>
        <taxon>Streptomycetaceae</taxon>
        <taxon>Streptomyces</taxon>
    </lineage>
</organism>
<evidence type="ECO:0000313" key="4">
    <source>
        <dbReference type="Proteomes" id="UP000029095"/>
    </source>
</evidence>
<comment type="caution">
    <text evidence="3">The sequence shown here is derived from an EMBL/GenBank/DDBJ whole genome shotgun (WGS) entry which is preliminary data.</text>
</comment>
<dbReference type="PANTHER" id="PTHR33442:SF5">
    <property type="entry name" value="BIFUNCTIONAL TRANS-3-HYDROXY-L-PROLINE DEHYDRATASE_2-EPIMERASE"/>
    <property type="match status" value="1"/>
</dbReference>
<dbReference type="EMBL" id="JNFQ01000001">
    <property type="protein sequence ID" value="KFG77434.1"/>
    <property type="molecule type" value="Genomic_DNA"/>
</dbReference>
<dbReference type="STRING" id="1915400.FM21_15830"/>